<dbReference type="AlphaFoldDB" id="A0AAE4MKP7"/>
<sequence>MNFFFCFYFILFLNSVWFFRWAACARVTATHFLFRFKNLGGFVCVFLRLCLCFCLQICLFSFKKTAIPLKQTQSVCLSGYHSCWDWGRGQQVQIGTNEQLYFWKQKMQIGSKKICVFLETVRCKSVPKKLYFWNRKVQIGTKKKLYFWKRKMQVRTEK</sequence>
<proteinExistence type="predicted"/>
<dbReference type="Proteomes" id="UP001271789">
    <property type="component" value="Unassembled WGS sequence"/>
</dbReference>
<organism evidence="2 3">
    <name type="scientific">Methanolapillus africanus</name>
    <dbReference type="NCBI Taxonomy" id="3028297"/>
    <lineage>
        <taxon>Archaea</taxon>
        <taxon>Methanobacteriati</taxon>
        <taxon>Methanobacteriota</taxon>
        <taxon>Stenosarchaea group</taxon>
        <taxon>Methanomicrobia</taxon>
        <taxon>Methanosarcinales</taxon>
        <taxon>Methanosarcinaceae</taxon>
        <taxon>Methanolapillus</taxon>
    </lineage>
</organism>
<evidence type="ECO:0000313" key="3">
    <source>
        <dbReference type="Proteomes" id="UP001271789"/>
    </source>
</evidence>
<comment type="caution">
    <text evidence="2">The sequence shown here is derived from an EMBL/GenBank/DDBJ whole genome shotgun (WGS) entry which is preliminary data.</text>
</comment>
<keyword evidence="1" id="KW-1133">Transmembrane helix</keyword>
<evidence type="ECO:0000256" key="1">
    <source>
        <dbReference type="SAM" id="Phobius"/>
    </source>
</evidence>
<keyword evidence="1" id="KW-0472">Membrane</keyword>
<name>A0AAE4MKP7_9EURY</name>
<protein>
    <submittedName>
        <fullName evidence="2">Uncharacterized protein</fullName>
    </submittedName>
</protein>
<gene>
    <name evidence="2" type="ORF">MsAg5_12920</name>
</gene>
<accession>A0AAE4MKP7</accession>
<keyword evidence="1" id="KW-0812">Transmembrane</keyword>
<dbReference type="EMBL" id="JAWDKD010000019">
    <property type="protein sequence ID" value="MDV0447403.1"/>
    <property type="molecule type" value="Genomic_DNA"/>
</dbReference>
<keyword evidence="3" id="KW-1185">Reference proteome</keyword>
<feature type="transmembrane region" description="Helical" evidence="1">
    <location>
        <begin position="40"/>
        <end position="62"/>
    </location>
</feature>
<reference evidence="2" key="1">
    <citation type="submission" date="2023-06" db="EMBL/GenBank/DDBJ databases">
        <title>Genome sequence of Methanosarcinaceae archaeon Ag5.</title>
        <authorList>
            <person name="Protasov E."/>
            <person name="Platt K."/>
            <person name="Poehlein A."/>
            <person name="Daniel R."/>
            <person name="Brune A."/>
        </authorList>
    </citation>
    <scope>NUCLEOTIDE SEQUENCE</scope>
    <source>
        <strain evidence="2">Ag5</strain>
    </source>
</reference>
<evidence type="ECO:0000313" key="2">
    <source>
        <dbReference type="EMBL" id="MDV0447403.1"/>
    </source>
</evidence>